<dbReference type="InterPro" id="IPR019056">
    <property type="entry name" value="Phage_TAC_6"/>
</dbReference>
<dbReference type="RefSeq" id="WP_183899436.1">
    <property type="nucleotide sequence ID" value="NZ_JACIDW010000003.1"/>
</dbReference>
<comment type="caution">
    <text evidence="1">The sequence shown here is derived from an EMBL/GenBank/DDBJ whole genome shotgun (WGS) entry which is preliminary data.</text>
</comment>
<keyword evidence="2" id="KW-1185">Reference proteome</keyword>
<dbReference type="Pfam" id="PF09550">
    <property type="entry name" value="Phage_TAC_6"/>
    <property type="match status" value="1"/>
</dbReference>
<proteinExistence type="predicted"/>
<dbReference type="EMBL" id="JACIDW010000003">
    <property type="protein sequence ID" value="MBB3963736.1"/>
    <property type="molecule type" value="Genomic_DNA"/>
</dbReference>
<gene>
    <name evidence="1" type="ORF">GGQ67_001375</name>
</gene>
<sequence>MKTTDNAGATPFPWARVLHVGLCLLRLPPQSFWAMTPVEFHAAAGGLSPPRAPVSRADLDGLMARFPDSRATSEARNDHDR</sequence>
<organism evidence="1 2">
    <name type="scientific">Rhizobium metallidurans</name>
    <dbReference type="NCBI Taxonomy" id="1265931"/>
    <lineage>
        <taxon>Bacteria</taxon>
        <taxon>Pseudomonadati</taxon>
        <taxon>Pseudomonadota</taxon>
        <taxon>Alphaproteobacteria</taxon>
        <taxon>Hyphomicrobiales</taxon>
        <taxon>Rhizobiaceae</taxon>
        <taxon>Rhizobium/Agrobacterium group</taxon>
        <taxon>Rhizobium</taxon>
    </lineage>
</organism>
<evidence type="ECO:0000313" key="2">
    <source>
        <dbReference type="Proteomes" id="UP000582090"/>
    </source>
</evidence>
<accession>A0A7W6CNY7</accession>
<evidence type="ECO:0000313" key="1">
    <source>
        <dbReference type="EMBL" id="MBB3963736.1"/>
    </source>
</evidence>
<protein>
    <submittedName>
        <fullName evidence="1">Putative phage protein (TIGR02216 family)</fullName>
    </submittedName>
</protein>
<dbReference type="AlphaFoldDB" id="A0A7W6CNY7"/>
<dbReference type="InterPro" id="IPR011739">
    <property type="entry name" value="GTA_rcc01693"/>
</dbReference>
<name>A0A7W6CNY7_9HYPH</name>
<dbReference type="Proteomes" id="UP000582090">
    <property type="component" value="Unassembled WGS sequence"/>
</dbReference>
<reference evidence="1 2" key="1">
    <citation type="submission" date="2020-08" db="EMBL/GenBank/DDBJ databases">
        <title>Genomic Encyclopedia of Type Strains, Phase IV (KMG-IV): sequencing the most valuable type-strain genomes for metagenomic binning, comparative biology and taxonomic classification.</title>
        <authorList>
            <person name="Goeker M."/>
        </authorList>
    </citation>
    <scope>NUCLEOTIDE SEQUENCE [LARGE SCALE GENOMIC DNA]</scope>
    <source>
        <strain evidence="1 2">DSM 26575</strain>
    </source>
</reference>
<dbReference type="NCBIfam" id="TIGR02216">
    <property type="entry name" value="phage_TIGR02216"/>
    <property type="match status" value="1"/>
</dbReference>